<organism evidence="4">
    <name type="scientific">Thermosphaera aggregans</name>
    <dbReference type="NCBI Taxonomy" id="54254"/>
    <lineage>
        <taxon>Archaea</taxon>
        <taxon>Thermoproteota</taxon>
        <taxon>Thermoprotei</taxon>
        <taxon>Desulfurococcales</taxon>
        <taxon>Desulfurococcaceae</taxon>
        <taxon>Thermosphaera</taxon>
    </lineage>
</organism>
<dbReference type="AlphaFoldDB" id="A0A7C2BKQ4"/>
<dbReference type="InterPro" id="IPR010230">
    <property type="entry name" value="FeS-cluster_ATPase_SufC"/>
</dbReference>
<accession>A0A7C2BKQ4</accession>
<dbReference type="InterPro" id="IPR003593">
    <property type="entry name" value="AAA+_ATPase"/>
</dbReference>
<keyword evidence="2" id="KW-0067">ATP-binding</keyword>
<dbReference type="SUPFAM" id="SSF52540">
    <property type="entry name" value="P-loop containing nucleoside triphosphate hydrolases"/>
    <property type="match status" value="1"/>
</dbReference>
<dbReference type="NCBIfam" id="TIGR01978">
    <property type="entry name" value="sufC"/>
    <property type="match status" value="1"/>
</dbReference>
<reference evidence="4" key="1">
    <citation type="journal article" date="2020" name="mSystems">
        <title>Genome- and Community-Level Interaction Insights into Carbon Utilization and Element Cycling Functions of Hydrothermarchaeota in Hydrothermal Sediment.</title>
        <authorList>
            <person name="Zhou Z."/>
            <person name="Liu Y."/>
            <person name="Xu W."/>
            <person name="Pan J."/>
            <person name="Luo Z.H."/>
            <person name="Li M."/>
        </authorList>
    </citation>
    <scope>NUCLEOTIDE SEQUENCE [LARGE SCALE GENOMIC DNA]</scope>
    <source>
        <strain evidence="4">SpSt-23</strain>
    </source>
</reference>
<evidence type="ECO:0000313" key="4">
    <source>
        <dbReference type="EMBL" id="HEF87317.1"/>
    </source>
</evidence>
<name>A0A7C2BKQ4_9CREN</name>
<sequence length="253" mass="27971">MLEVKDLVVEVSERRVVNGVSFKVDAGELVVVMGPNGSGKSSMAYAIMGHPQYKVVSGSVIIDGVDYTFRPTHERALAGLFLGFQNPVEIPGVNLYMLLRSVLNKKMGRTDISEYIEGLEKRVRNEAVLIGLKEELLERDLNLGFSGGEKKRSEILQARVIRPKYIILDEPDSGLDVDGVRSVADYIKEALSAGSSVILITHYPRVIEYVSPSKVYVMHRGRFVAEGGLELIDKINKEGYRWLEAVSVESAGT</sequence>
<comment type="caution">
    <text evidence="4">The sequence shown here is derived from an EMBL/GenBank/DDBJ whole genome shotgun (WGS) entry which is preliminary data.</text>
</comment>
<dbReference type="GO" id="GO:0005524">
    <property type="term" value="F:ATP binding"/>
    <property type="evidence" value="ECO:0007669"/>
    <property type="project" value="UniProtKB-KW"/>
</dbReference>
<keyword evidence="1" id="KW-0547">Nucleotide-binding</keyword>
<gene>
    <name evidence="4" type="primary">sufC</name>
    <name evidence="4" type="ORF">ENP55_03310</name>
</gene>
<proteinExistence type="predicted"/>
<dbReference type="EMBL" id="DSJT01000020">
    <property type="protein sequence ID" value="HEF87317.1"/>
    <property type="molecule type" value="Genomic_DNA"/>
</dbReference>
<evidence type="ECO:0000256" key="2">
    <source>
        <dbReference type="ARBA" id="ARBA00022840"/>
    </source>
</evidence>
<dbReference type="PROSITE" id="PS50893">
    <property type="entry name" value="ABC_TRANSPORTER_2"/>
    <property type="match status" value="1"/>
</dbReference>
<dbReference type="PANTHER" id="PTHR43204:SF1">
    <property type="entry name" value="ABC TRANSPORTER I FAMILY MEMBER 6, CHLOROPLASTIC"/>
    <property type="match status" value="1"/>
</dbReference>
<dbReference type="SMART" id="SM00382">
    <property type="entry name" value="AAA"/>
    <property type="match status" value="1"/>
</dbReference>
<dbReference type="CDD" id="cd03217">
    <property type="entry name" value="ABC_FeS_Assembly"/>
    <property type="match status" value="1"/>
</dbReference>
<dbReference type="InterPro" id="IPR027417">
    <property type="entry name" value="P-loop_NTPase"/>
</dbReference>
<dbReference type="Gene3D" id="3.40.50.300">
    <property type="entry name" value="P-loop containing nucleotide triphosphate hydrolases"/>
    <property type="match status" value="1"/>
</dbReference>
<evidence type="ECO:0000259" key="3">
    <source>
        <dbReference type="PROSITE" id="PS50893"/>
    </source>
</evidence>
<evidence type="ECO:0000256" key="1">
    <source>
        <dbReference type="ARBA" id="ARBA00022741"/>
    </source>
</evidence>
<dbReference type="PANTHER" id="PTHR43204">
    <property type="entry name" value="ABC TRANSPORTER I FAMILY MEMBER 6, CHLOROPLASTIC"/>
    <property type="match status" value="1"/>
</dbReference>
<feature type="domain" description="ABC transporter" evidence="3">
    <location>
        <begin position="2"/>
        <end position="245"/>
    </location>
</feature>
<dbReference type="Pfam" id="PF00005">
    <property type="entry name" value="ABC_tran"/>
    <property type="match status" value="1"/>
</dbReference>
<dbReference type="InterPro" id="IPR003439">
    <property type="entry name" value="ABC_transporter-like_ATP-bd"/>
</dbReference>
<protein>
    <submittedName>
        <fullName evidence="4">Fe-S cluster assembly ATPase SufC</fullName>
    </submittedName>
</protein>
<dbReference type="GO" id="GO:0016887">
    <property type="term" value="F:ATP hydrolysis activity"/>
    <property type="evidence" value="ECO:0007669"/>
    <property type="project" value="InterPro"/>
</dbReference>